<dbReference type="RefSeq" id="WP_186948444.1">
    <property type="nucleotide sequence ID" value="NZ_JACOGF010000008.1"/>
</dbReference>
<evidence type="ECO:0000313" key="2">
    <source>
        <dbReference type="EMBL" id="MBC3919182.1"/>
    </source>
</evidence>
<gene>
    <name evidence="2" type="ORF">H8L32_16945</name>
</gene>
<protein>
    <submittedName>
        <fullName evidence="2">Uncharacterized protein</fullName>
    </submittedName>
</protein>
<reference evidence="2 3" key="1">
    <citation type="submission" date="2020-08" db="EMBL/GenBank/DDBJ databases">
        <title>Novel species isolated from subtropical streams in China.</title>
        <authorList>
            <person name="Lu H."/>
        </authorList>
    </citation>
    <scope>NUCLEOTIDE SEQUENCE [LARGE SCALE GENOMIC DNA]</scope>
    <source>
        <strain evidence="2 3">CY18W</strain>
    </source>
</reference>
<keyword evidence="1" id="KW-1133">Transmembrane helix</keyword>
<feature type="transmembrane region" description="Helical" evidence="1">
    <location>
        <begin position="61"/>
        <end position="79"/>
    </location>
</feature>
<keyword evidence="3" id="KW-1185">Reference proteome</keyword>
<organism evidence="2 3">
    <name type="scientific">Undibacterium hunanense</name>
    <dbReference type="NCBI Taxonomy" id="2762292"/>
    <lineage>
        <taxon>Bacteria</taxon>
        <taxon>Pseudomonadati</taxon>
        <taxon>Pseudomonadota</taxon>
        <taxon>Betaproteobacteria</taxon>
        <taxon>Burkholderiales</taxon>
        <taxon>Oxalobacteraceae</taxon>
        <taxon>Undibacterium</taxon>
    </lineage>
</organism>
<comment type="caution">
    <text evidence="2">The sequence shown here is derived from an EMBL/GenBank/DDBJ whole genome shotgun (WGS) entry which is preliminary data.</text>
</comment>
<sequence>MSSTMSNPTSTDNASTASQAAAGISLRKILMFDAITCVAMGLLLISTSGLLSELLGLPRDFVLLAGVALFPCAALMLLTSRIGTQAQPPAALVWLIIIGNAGWVIASLLTMELWFSPTTLGMVFILAQAAAVVVLAVLEYRSLRQALK</sequence>
<evidence type="ECO:0000313" key="3">
    <source>
        <dbReference type="Proteomes" id="UP000650424"/>
    </source>
</evidence>
<feature type="transmembrane region" description="Helical" evidence="1">
    <location>
        <begin position="29"/>
        <end position="49"/>
    </location>
</feature>
<dbReference type="Proteomes" id="UP000650424">
    <property type="component" value="Unassembled WGS sequence"/>
</dbReference>
<feature type="transmembrane region" description="Helical" evidence="1">
    <location>
        <begin position="120"/>
        <end position="138"/>
    </location>
</feature>
<keyword evidence="1" id="KW-0472">Membrane</keyword>
<feature type="transmembrane region" description="Helical" evidence="1">
    <location>
        <begin position="91"/>
        <end position="114"/>
    </location>
</feature>
<keyword evidence="1" id="KW-0812">Transmembrane</keyword>
<dbReference type="EMBL" id="JACOGF010000008">
    <property type="protein sequence ID" value="MBC3919182.1"/>
    <property type="molecule type" value="Genomic_DNA"/>
</dbReference>
<accession>A0ABR6ZTE9</accession>
<evidence type="ECO:0000256" key="1">
    <source>
        <dbReference type="SAM" id="Phobius"/>
    </source>
</evidence>
<proteinExistence type="predicted"/>
<name>A0ABR6ZTE9_9BURK</name>